<organism evidence="1 2">
    <name type="scientific">Strongyloides venezuelensis</name>
    <name type="common">Threadworm</name>
    <dbReference type="NCBI Taxonomy" id="75913"/>
    <lineage>
        <taxon>Eukaryota</taxon>
        <taxon>Metazoa</taxon>
        <taxon>Ecdysozoa</taxon>
        <taxon>Nematoda</taxon>
        <taxon>Chromadorea</taxon>
        <taxon>Rhabditida</taxon>
        <taxon>Tylenchina</taxon>
        <taxon>Panagrolaimomorpha</taxon>
        <taxon>Strongyloidoidea</taxon>
        <taxon>Strongyloididae</taxon>
        <taxon>Strongyloides</taxon>
    </lineage>
</organism>
<name>A0A0K0G2D5_STRVS</name>
<dbReference type="AlphaFoldDB" id="A0A0K0G2D5"/>
<evidence type="ECO:0000313" key="2">
    <source>
        <dbReference type="WBParaSite" id="SVE_1888100.1"/>
    </source>
</evidence>
<accession>A0A0K0G2D5</accession>
<reference evidence="1" key="1">
    <citation type="submission" date="2014-07" db="EMBL/GenBank/DDBJ databases">
        <authorList>
            <person name="Martin A.A"/>
            <person name="De Silva N."/>
        </authorList>
    </citation>
    <scope>NUCLEOTIDE SEQUENCE</scope>
</reference>
<reference evidence="2" key="2">
    <citation type="submission" date="2015-08" db="UniProtKB">
        <authorList>
            <consortium name="WormBaseParasite"/>
        </authorList>
    </citation>
    <scope>IDENTIFICATION</scope>
</reference>
<sequence length="148" mass="17912">MRKCFDNFDLWNEVVWLTMYSYYRLIHGTTLHTPYEIMFGQKLILKSDKREEVEKIVEFKDNEIIRSHNYLIVEQLIEALREKRYDKDNFEVTHCSNDDKLNVGNRVIIREYTSDKWETIYSGGNDDVYIVKSHLKDVDYVVKKKRSF</sequence>
<evidence type="ECO:0000313" key="1">
    <source>
        <dbReference type="Proteomes" id="UP000035680"/>
    </source>
</evidence>
<protein>
    <submittedName>
        <fullName evidence="2">DUSP domain-containing protein</fullName>
    </submittedName>
</protein>
<dbReference type="Proteomes" id="UP000035680">
    <property type="component" value="Unassembled WGS sequence"/>
</dbReference>
<dbReference type="WBParaSite" id="SVE_1888100.1">
    <property type="protein sequence ID" value="SVE_1888100.1"/>
    <property type="gene ID" value="SVE_1888100"/>
</dbReference>
<keyword evidence="1" id="KW-1185">Reference proteome</keyword>
<proteinExistence type="predicted"/>